<name>A0ACC1M1V1_9FUNG</name>
<sequence length="612" mass="65293">MSWLLRISSVALFLGVGIQCYVLSYSAQLAGNDDTIRFVSSNELTLLWSSLSAILSSWSAAHIIVNAHHHQNNPNRPGPSRHWLPVAMVSCIALWAIFIGGSAVLAGGTSVLLFKQECYIQAAWSVASHFFPILSAGVIMPCFARSLWCRRNATTRVDGSEGGGGGNPGPMQIETQSVVTLATALSPKCPASPESTSASSGKSEAGTVAGSTTQATHDAEKIEQSPHPDAQSIDEGLVAAPIAGIGSKFAGLLNVAKRIWRSIGLVVGHGILASTTASLSVALSALLFYSALQRHHHIHSSPHGYARLVLATTRFQDNEVRPVTLAIRCIGNMSPEPVSNLPRKATIVIEHAIGYPSLVSRSLQTALGTQNYRVCTYDRPGYMLSPQGYVPISPAAMEHALASALHNAGEKAPFYIVGHHSGSEYAHMLANARPEQVIGMSFIYPTAVALHGLLNRTTELAIGARFSEAMASVGLLSEADDSVSSLNHQRAWSALGLPTLNSLSISGIHGVDHSVAGWAISATDLAQAQYFEMSQRSRILEAINSTRPPTFVAQKLPVLLFGVSDAEAVQDSFKAVVDSHYTVEISDKVEGQSLALERMARQISRHIDLIHT</sequence>
<accession>A0ACC1M1V1</accession>
<dbReference type="Proteomes" id="UP001139981">
    <property type="component" value="Unassembled WGS sequence"/>
</dbReference>
<gene>
    <name evidence="1" type="ORF">IWW38_003189</name>
</gene>
<evidence type="ECO:0000313" key="2">
    <source>
        <dbReference type="Proteomes" id="UP001139981"/>
    </source>
</evidence>
<protein>
    <submittedName>
        <fullName evidence="1">Uncharacterized protein</fullName>
    </submittedName>
</protein>
<dbReference type="EMBL" id="JANBVB010000715">
    <property type="protein sequence ID" value="KAJ2892525.1"/>
    <property type="molecule type" value="Genomic_DNA"/>
</dbReference>
<organism evidence="1 2">
    <name type="scientific">Coemansia aciculifera</name>
    <dbReference type="NCBI Taxonomy" id="417176"/>
    <lineage>
        <taxon>Eukaryota</taxon>
        <taxon>Fungi</taxon>
        <taxon>Fungi incertae sedis</taxon>
        <taxon>Zoopagomycota</taxon>
        <taxon>Kickxellomycotina</taxon>
        <taxon>Kickxellomycetes</taxon>
        <taxon>Kickxellales</taxon>
        <taxon>Kickxellaceae</taxon>
        <taxon>Coemansia</taxon>
    </lineage>
</organism>
<feature type="non-terminal residue" evidence="1">
    <location>
        <position position="612"/>
    </location>
</feature>
<proteinExistence type="predicted"/>
<comment type="caution">
    <text evidence="1">The sequence shown here is derived from an EMBL/GenBank/DDBJ whole genome shotgun (WGS) entry which is preliminary data.</text>
</comment>
<keyword evidence="2" id="KW-1185">Reference proteome</keyword>
<evidence type="ECO:0000313" key="1">
    <source>
        <dbReference type="EMBL" id="KAJ2892525.1"/>
    </source>
</evidence>
<reference evidence="1" key="1">
    <citation type="submission" date="2022-07" db="EMBL/GenBank/DDBJ databases">
        <title>Phylogenomic reconstructions and comparative analyses of Kickxellomycotina fungi.</title>
        <authorList>
            <person name="Reynolds N.K."/>
            <person name="Stajich J.E."/>
            <person name="Barry K."/>
            <person name="Grigoriev I.V."/>
            <person name="Crous P."/>
            <person name="Smith M.E."/>
        </authorList>
    </citation>
    <scope>NUCLEOTIDE SEQUENCE</scope>
    <source>
        <strain evidence="1">CBS 190363</strain>
    </source>
</reference>